<dbReference type="EMBL" id="CP071517">
    <property type="protein sequence ID" value="QSX76861.1"/>
    <property type="molecule type" value="Genomic_DNA"/>
</dbReference>
<evidence type="ECO:0000313" key="2">
    <source>
        <dbReference type="Proteomes" id="UP000663400"/>
    </source>
</evidence>
<reference evidence="1 2" key="1">
    <citation type="submission" date="2021-02" db="EMBL/GenBank/DDBJ databases">
        <title>Lysobacter arenosi sp. nov., isolated from soil of gangwondo yeongwol, south Korea.</title>
        <authorList>
            <person name="Kim K.R."/>
            <person name="Kim K.H."/>
            <person name="Jeon C.O."/>
        </authorList>
    </citation>
    <scope>NUCLEOTIDE SEQUENCE [LARGE SCALE GENOMIC DNA]</scope>
    <source>
        <strain evidence="1 2">R7</strain>
    </source>
</reference>
<dbReference type="Proteomes" id="UP000663400">
    <property type="component" value="Chromosome"/>
</dbReference>
<proteinExistence type="predicted"/>
<evidence type="ECO:0000313" key="1">
    <source>
        <dbReference type="EMBL" id="QSX76861.1"/>
    </source>
</evidence>
<name>A0ABX7RHA7_9GAMM</name>
<gene>
    <name evidence="1" type="ORF">HIV01_015850</name>
</gene>
<sequence>MVSPTTARAADIDCKLTYKLDGWSFIYKQTSGKGTVTCDNGQSIPVHVSAKAVGLTAGKWQIDNGKGRFTDVHSINDVLGRYVQASANAGIVKSGEAQVLTKGPVSLALAGGGEGINLGVDVGAFKIERGR</sequence>
<keyword evidence="2" id="KW-1185">Reference proteome</keyword>
<organism evidence="1 2">
    <name type="scientific">Lysobacter arenosi</name>
    <dbReference type="NCBI Taxonomy" id="2795387"/>
    <lineage>
        <taxon>Bacteria</taxon>
        <taxon>Pseudomonadati</taxon>
        <taxon>Pseudomonadota</taxon>
        <taxon>Gammaproteobacteria</taxon>
        <taxon>Lysobacterales</taxon>
        <taxon>Lysobacteraceae</taxon>
        <taxon>Lysobacter</taxon>
    </lineage>
</organism>
<protein>
    <submittedName>
        <fullName evidence="1">Uncharacterized protein</fullName>
    </submittedName>
</protein>
<accession>A0ABX7RHA7</accession>